<name>A0A2P5YDS0_GOSBA</name>
<reference evidence="2 3" key="1">
    <citation type="submission" date="2015-01" db="EMBL/GenBank/DDBJ databases">
        <title>Genome of allotetraploid Gossypium barbadense reveals genomic plasticity and fiber elongation in cotton evolution.</title>
        <authorList>
            <person name="Chen X."/>
            <person name="Liu X."/>
            <person name="Zhao B."/>
            <person name="Zheng H."/>
            <person name="Hu Y."/>
            <person name="Lu G."/>
            <person name="Yang C."/>
            <person name="Chen J."/>
            <person name="Shan C."/>
            <person name="Zhang L."/>
            <person name="Zhou Y."/>
            <person name="Wang L."/>
            <person name="Guo W."/>
            <person name="Bai Y."/>
            <person name="Ruan J."/>
            <person name="Shangguan X."/>
            <person name="Mao Y."/>
            <person name="Jiang J."/>
            <person name="Zhu Y."/>
            <person name="Lei J."/>
            <person name="Kang H."/>
            <person name="Chen S."/>
            <person name="He X."/>
            <person name="Wang R."/>
            <person name="Wang Y."/>
            <person name="Chen J."/>
            <person name="Wang L."/>
            <person name="Yu S."/>
            <person name="Wang B."/>
            <person name="Wei J."/>
            <person name="Song S."/>
            <person name="Lu X."/>
            <person name="Gao Z."/>
            <person name="Gu W."/>
            <person name="Deng X."/>
            <person name="Ma D."/>
            <person name="Wang S."/>
            <person name="Liang W."/>
            <person name="Fang L."/>
            <person name="Cai C."/>
            <person name="Zhu X."/>
            <person name="Zhou B."/>
            <person name="Zhang Y."/>
            <person name="Chen Z."/>
            <person name="Xu S."/>
            <person name="Zhu R."/>
            <person name="Wang S."/>
            <person name="Zhang T."/>
            <person name="Zhao G."/>
        </authorList>
    </citation>
    <scope>NUCLEOTIDE SEQUENCE [LARGE SCALE GENOMIC DNA]</scope>
    <source>
        <strain evidence="3">cv. Xinhai21</strain>
        <tissue evidence="2">Leaf</tissue>
    </source>
</reference>
<dbReference type="EMBL" id="KZ663318">
    <property type="protein sequence ID" value="PPS13750.1"/>
    <property type="molecule type" value="Genomic_DNA"/>
</dbReference>
<gene>
    <name evidence="2" type="ORF">GOBAR_AA06834</name>
</gene>
<feature type="region of interest" description="Disordered" evidence="1">
    <location>
        <begin position="34"/>
        <end position="53"/>
    </location>
</feature>
<feature type="compositionally biased region" description="Basic and acidic residues" evidence="1">
    <location>
        <begin position="34"/>
        <end position="43"/>
    </location>
</feature>
<sequence>MLSMRMIERRRGTHPPQYRLTQSTEEEAYKDIPDDVPLQHKDPPTQPPPLSRPVHAAASYANISECLTRFEQQCLQRFDNIDATLQTYGLMNLYNCRNILLHSQTDYSPKLQFEEFIIQEEISSKNLHEPCSSNNKGPIYEEQRLQIEKLDEWRIQKLRTPDKPNRAKTSSIHHQINLRLETKRKTRSCLETVVDTVKLTQAWAIIHGRGRSG</sequence>
<evidence type="ECO:0000256" key="1">
    <source>
        <dbReference type="SAM" id="MobiDB-lite"/>
    </source>
</evidence>
<dbReference type="AlphaFoldDB" id="A0A2P5YDS0"/>
<evidence type="ECO:0000313" key="3">
    <source>
        <dbReference type="Proteomes" id="UP000239757"/>
    </source>
</evidence>
<dbReference type="Proteomes" id="UP000239757">
    <property type="component" value="Unassembled WGS sequence"/>
</dbReference>
<evidence type="ECO:0000313" key="2">
    <source>
        <dbReference type="EMBL" id="PPS13750.1"/>
    </source>
</evidence>
<proteinExistence type="predicted"/>
<feature type="compositionally biased region" description="Basic and acidic residues" evidence="1">
    <location>
        <begin position="1"/>
        <end position="10"/>
    </location>
</feature>
<feature type="region of interest" description="Disordered" evidence="1">
    <location>
        <begin position="1"/>
        <end position="24"/>
    </location>
</feature>
<organism evidence="2 3">
    <name type="scientific">Gossypium barbadense</name>
    <name type="common">Sea Island cotton</name>
    <name type="synonym">Hibiscus barbadensis</name>
    <dbReference type="NCBI Taxonomy" id="3634"/>
    <lineage>
        <taxon>Eukaryota</taxon>
        <taxon>Viridiplantae</taxon>
        <taxon>Streptophyta</taxon>
        <taxon>Embryophyta</taxon>
        <taxon>Tracheophyta</taxon>
        <taxon>Spermatophyta</taxon>
        <taxon>Magnoliopsida</taxon>
        <taxon>eudicotyledons</taxon>
        <taxon>Gunneridae</taxon>
        <taxon>Pentapetalae</taxon>
        <taxon>rosids</taxon>
        <taxon>malvids</taxon>
        <taxon>Malvales</taxon>
        <taxon>Malvaceae</taxon>
        <taxon>Malvoideae</taxon>
        <taxon>Gossypium</taxon>
    </lineage>
</organism>
<protein>
    <submittedName>
        <fullName evidence="2">Uncharacterized protein</fullName>
    </submittedName>
</protein>
<accession>A0A2P5YDS0</accession>